<dbReference type="Proteomes" id="UP000032180">
    <property type="component" value="Chromosome 11"/>
</dbReference>
<dbReference type="InterPro" id="IPR011676">
    <property type="entry name" value="DUF1618"/>
</dbReference>
<dbReference type="HOGENOM" id="CLU_259013_0_0_1"/>
<keyword evidence="4" id="KW-1185">Reference proteome</keyword>
<evidence type="ECO:0000256" key="1">
    <source>
        <dbReference type="SAM" id="MobiDB-lite"/>
    </source>
</evidence>
<dbReference type="Pfam" id="PF07762">
    <property type="entry name" value="DUF1618"/>
    <property type="match status" value="3"/>
</dbReference>
<feature type="domain" description="DUF1618" evidence="2">
    <location>
        <begin position="211"/>
        <end position="327"/>
    </location>
</feature>
<accession>A0A0D9XPL5</accession>
<feature type="domain" description="DUF1618" evidence="2">
    <location>
        <begin position="1033"/>
        <end position="1089"/>
    </location>
</feature>
<dbReference type="eggNOG" id="ENOG502R7NY">
    <property type="taxonomic scope" value="Eukaryota"/>
</dbReference>
<feature type="compositionally biased region" description="Low complexity" evidence="1">
    <location>
        <begin position="352"/>
        <end position="363"/>
    </location>
</feature>
<organism evidence="3 4">
    <name type="scientific">Leersia perrieri</name>
    <dbReference type="NCBI Taxonomy" id="77586"/>
    <lineage>
        <taxon>Eukaryota</taxon>
        <taxon>Viridiplantae</taxon>
        <taxon>Streptophyta</taxon>
        <taxon>Embryophyta</taxon>
        <taxon>Tracheophyta</taxon>
        <taxon>Spermatophyta</taxon>
        <taxon>Magnoliopsida</taxon>
        <taxon>Liliopsida</taxon>
        <taxon>Poales</taxon>
        <taxon>Poaceae</taxon>
        <taxon>BOP clade</taxon>
        <taxon>Oryzoideae</taxon>
        <taxon>Oryzeae</taxon>
        <taxon>Oryzinae</taxon>
        <taxon>Leersia</taxon>
    </lineage>
</organism>
<reference evidence="3 4" key="1">
    <citation type="submission" date="2012-08" db="EMBL/GenBank/DDBJ databases">
        <title>Oryza genome evolution.</title>
        <authorList>
            <person name="Wing R.A."/>
        </authorList>
    </citation>
    <scope>NUCLEOTIDE SEQUENCE</scope>
</reference>
<reference evidence="4" key="2">
    <citation type="submission" date="2013-12" db="EMBL/GenBank/DDBJ databases">
        <authorList>
            <person name="Yu Y."/>
            <person name="Lee S."/>
            <person name="de Baynast K."/>
            <person name="Wissotski M."/>
            <person name="Liu L."/>
            <person name="Talag J."/>
            <person name="Goicoechea J."/>
            <person name="Angelova A."/>
            <person name="Jetty R."/>
            <person name="Kudrna D."/>
            <person name="Golser W."/>
            <person name="Rivera L."/>
            <person name="Zhang J."/>
            <person name="Wing R."/>
        </authorList>
    </citation>
    <scope>NUCLEOTIDE SEQUENCE</scope>
</reference>
<feature type="region of interest" description="Disordered" evidence="1">
    <location>
        <begin position="344"/>
        <end position="363"/>
    </location>
</feature>
<proteinExistence type="predicted"/>
<reference evidence="3" key="3">
    <citation type="submission" date="2015-04" db="UniProtKB">
        <authorList>
            <consortium name="EnsemblPlants"/>
        </authorList>
    </citation>
    <scope>IDENTIFICATION</scope>
</reference>
<dbReference type="PANTHER" id="PTHR33074">
    <property type="entry name" value="EXPRESSED PROTEIN-RELATED"/>
    <property type="match status" value="1"/>
</dbReference>
<dbReference type="PANTHER" id="PTHR33074:SF76">
    <property type="entry name" value="OS11G0569701 PROTEIN"/>
    <property type="match status" value="1"/>
</dbReference>
<name>A0A0D9XPL5_9ORYZ</name>
<dbReference type="EnsemblPlants" id="LPERR11G04070.1">
    <property type="protein sequence ID" value="LPERR11G04070.1"/>
    <property type="gene ID" value="LPERR11G04070"/>
</dbReference>
<sequence length="1163" mass="130586">MESTLPSGGDSYPQWVILAKYATLDGAEDDDAAADDAKTTEAASFGDPRTEATSRSSGGHHIGVSFLLDSPPFSSRLSFRCSPCGSRSDYSYRNDPPTMGIVAVGGDSLLLSMKEDDEDGPPMRWAYQLLNAQATGILRRGGAGEEFVVAELVGKGYDDGFTPEYLLVLRSNDGEWKLTKVQIVHDDGKAEEVSRWKSDMVFPIADRLLCWVDLYRGVILCNPFDERPHLLYVSLPVDAPKDKFDREFGDYSINPRLCPIEKRGFWVSDDGTELSSGITSCHNSNNAFVITSWTMRMKEMTWVMEAMVDVTEFWSLEAYAGLPNVRPKHPFDLYLRQSINPLRQPPLMETQPPAATPSAAAPPLSAGGHPRWVLLTHYAVLEGVNDYIDDEVVDAAADEKTEATGDAKTEATTRSSDGHLVRVSFRIDAPPEASCLFPCGHRYERPKMWVVATHGDSVLIGMHYVKDGSFYENRYAIDYFLYNAGSDALPRPPSLSLLPSYWITIHEEGENCYHRHPTWRPNHLDVKTTGVLHHRGDEEDELTVNHGDATEDAEILMLRSGEHLCWVDLYRGIILCDMFDESPQPLYVSLPVEVPVGEFDDGELAINRRMCLQEKRRVCVSDGGTTLMFIDISPRCFCGSLGATDCHNSSGVFIIKTWTLRMSDMTWMLDAMIDATEIWSLDDYFGVPRVTPQHPIVSMDNPDLIFFMVKEPYQRGNLSYDLAFWKIIFDMRSKTQLSVYHYDKCQQPQTWQPNADKPTTSDLIVNNSSQLSSDKILKVSSEIVEDSPQDILAALEEIPELDRDDMLRHISFLRMTLANTVSLMKTQTTATAGGKYPRWIIIYKYSDLKNKNNNPSSSCVTAYAKTEATSLSSTGHTISLSFCFEEPPAVSRLCFHFSPYGGRHGSPSMYPITIHCDSMLLEMYYNGCHGGMGYFVYNAGVATADPPCPPSLWPIPTDQLRCMGRGRELQVKTTSLLHHGAGQNDFVVADLIVQERGMPKDQAELLVFRCGEWSVTQPSIIHGDGETQCHNSYGASVINTWTLRMTDMIWVMYSMVDVTELWSLDAYICLPHVRPEFPIVTMDNSHVIFFLISEEHHQRKVSYSGKGVIWKITFDTRRKTLLSVCHYDASQWQTSWPTHGDVYLHGNISSYFTSDGTCKNSSV</sequence>
<evidence type="ECO:0000313" key="4">
    <source>
        <dbReference type="Proteomes" id="UP000032180"/>
    </source>
</evidence>
<feature type="region of interest" description="Disordered" evidence="1">
    <location>
        <begin position="31"/>
        <end position="58"/>
    </location>
</feature>
<protein>
    <recommendedName>
        <fullName evidence="2">DUF1618 domain-containing protein</fullName>
    </recommendedName>
</protein>
<evidence type="ECO:0000259" key="2">
    <source>
        <dbReference type="Pfam" id="PF07762"/>
    </source>
</evidence>
<feature type="domain" description="DUF1618" evidence="2">
    <location>
        <begin position="566"/>
        <end position="705"/>
    </location>
</feature>
<dbReference type="AlphaFoldDB" id="A0A0D9XPL5"/>
<evidence type="ECO:0000313" key="3">
    <source>
        <dbReference type="EnsemblPlants" id="LPERR11G04070.1"/>
    </source>
</evidence>
<dbReference type="Gramene" id="LPERR11G04070.1">
    <property type="protein sequence ID" value="LPERR11G04070.1"/>
    <property type="gene ID" value="LPERR11G04070"/>
</dbReference>